<evidence type="ECO:0000313" key="3">
    <source>
        <dbReference type="Proteomes" id="UP001597452"/>
    </source>
</evidence>
<comment type="caution">
    <text evidence="2">The sequence shown here is derived from an EMBL/GenBank/DDBJ whole genome shotgun (WGS) entry which is preliminary data.</text>
</comment>
<dbReference type="Proteomes" id="UP001597452">
    <property type="component" value="Unassembled WGS sequence"/>
</dbReference>
<evidence type="ECO:0000313" key="2">
    <source>
        <dbReference type="EMBL" id="MFD2637727.1"/>
    </source>
</evidence>
<dbReference type="InterPro" id="IPR001387">
    <property type="entry name" value="Cro/C1-type_HTH"/>
</dbReference>
<dbReference type="CDD" id="cd00093">
    <property type="entry name" value="HTH_XRE"/>
    <property type="match status" value="1"/>
</dbReference>
<dbReference type="InterPro" id="IPR010982">
    <property type="entry name" value="Lambda_DNA-bd_dom_sf"/>
</dbReference>
<reference evidence="3" key="1">
    <citation type="journal article" date="2019" name="Int. J. Syst. Evol. Microbiol.">
        <title>The Global Catalogue of Microorganisms (GCM) 10K type strain sequencing project: providing services to taxonomists for standard genome sequencing and annotation.</title>
        <authorList>
            <consortium name="The Broad Institute Genomics Platform"/>
            <consortium name="The Broad Institute Genome Sequencing Center for Infectious Disease"/>
            <person name="Wu L."/>
            <person name="Ma J."/>
        </authorList>
    </citation>
    <scope>NUCLEOTIDE SEQUENCE [LARGE SCALE GENOMIC DNA]</scope>
    <source>
        <strain evidence="3">TISTR 1571</strain>
    </source>
</reference>
<sequence>MKINLHLIKEKRKSLGFTINQMSEFLGLSDSSQYWKREKGHYNFKVDELSALSEKLNIPFNDLFLSHSISKTEIEQKEQEVS</sequence>
<dbReference type="PROSITE" id="PS50943">
    <property type="entry name" value="HTH_CROC1"/>
    <property type="match status" value="1"/>
</dbReference>
<keyword evidence="3" id="KW-1185">Reference proteome</keyword>
<organism evidence="2 3">
    <name type="scientific">Piscibacillus salipiscarius</name>
    <dbReference type="NCBI Taxonomy" id="299480"/>
    <lineage>
        <taxon>Bacteria</taxon>
        <taxon>Bacillati</taxon>
        <taxon>Bacillota</taxon>
        <taxon>Bacilli</taxon>
        <taxon>Bacillales</taxon>
        <taxon>Bacillaceae</taxon>
        <taxon>Piscibacillus</taxon>
    </lineage>
</organism>
<protein>
    <submittedName>
        <fullName evidence="2">Helix-turn-helix domain-containing protein</fullName>
    </submittedName>
</protein>
<feature type="domain" description="HTH cro/C1-type" evidence="1">
    <location>
        <begin position="8"/>
        <end position="63"/>
    </location>
</feature>
<accession>A0ABW5Q6X1</accession>
<name>A0ABW5Q6X1_9BACI</name>
<dbReference type="EMBL" id="JBHUMZ010000010">
    <property type="protein sequence ID" value="MFD2637727.1"/>
    <property type="molecule type" value="Genomic_DNA"/>
</dbReference>
<gene>
    <name evidence="2" type="ORF">ACFSW4_02420</name>
</gene>
<dbReference type="Pfam" id="PF01381">
    <property type="entry name" value="HTH_3"/>
    <property type="match status" value="1"/>
</dbReference>
<proteinExistence type="predicted"/>
<dbReference type="Gene3D" id="1.10.260.40">
    <property type="entry name" value="lambda repressor-like DNA-binding domains"/>
    <property type="match status" value="1"/>
</dbReference>
<dbReference type="SMART" id="SM00530">
    <property type="entry name" value="HTH_XRE"/>
    <property type="match status" value="1"/>
</dbReference>
<dbReference type="SUPFAM" id="SSF47413">
    <property type="entry name" value="lambda repressor-like DNA-binding domains"/>
    <property type="match status" value="1"/>
</dbReference>
<dbReference type="RefSeq" id="WP_377327231.1">
    <property type="nucleotide sequence ID" value="NZ_JBHUMZ010000010.1"/>
</dbReference>
<evidence type="ECO:0000259" key="1">
    <source>
        <dbReference type="PROSITE" id="PS50943"/>
    </source>
</evidence>